<dbReference type="Pfam" id="PF00266">
    <property type="entry name" value="Aminotran_5"/>
    <property type="match status" value="1"/>
</dbReference>
<dbReference type="PANTHER" id="PTHR14237:SF19">
    <property type="entry name" value="MITOCHONDRIAL AMIDOXIME REDUCING COMPONENT 1"/>
    <property type="match status" value="1"/>
</dbReference>
<dbReference type="InterPro" id="IPR005302">
    <property type="entry name" value="MoCF_Sase_C"/>
</dbReference>
<accession>A0ABR1EAX7</accession>
<dbReference type="EMBL" id="JAVFWL010000006">
    <property type="protein sequence ID" value="KAK6759842.1"/>
    <property type="molecule type" value="Genomic_DNA"/>
</dbReference>
<dbReference type="SUPFAM" id="SSF53383">
    <property type="entry name" value="PLP-dependent transferases"/>
    <property type="match status" value="1"/>
</dbReference>
<keyword evidence="4" id="KW-1185">Reference proteome</keyword>
<dbReference type="SUPFAM" id="SSF141673">
    <property type="entry name" value="MOSC N-terminal domain-like"/>
    <property type="match status" value="1"/>
</dbReference>
<sequence>MWFVLVCLRGPTFAYLRDSHNSVVGMREIIKEKVNNILCIESHADQLNYPGEQSLFAMTAMSNFCGRKYDLNVIEDLQQQDAVDRLMPQTFAGGTVSQILVNELHSVLRKKIEERLEYGTINYYGICALTKGFEDLRRYGGIQAINESTMRIAKAAFEMLKQKTHWNGREAVKIYGWYNIAQQGPIIAFNLLREDGSYTGYSEVEKMSGLFGIDLRTGCFCNSGACQMYLEMTNQQLRHYFEEGKECGDTRDVIDGRPTGAVRISFGRQSTIEDVLVLEQMIDYCFLGVQPSIDIDHPLKINRYSAVISRLLVYPVKSCRGIELERSNLTKTGLQYDRIFMIECCGTTLTQKRHQKMCKIITKIDETTAALFLYDADHMESFIKLPLLTGEKSSQFGIVCVNNVQTSECTDDASTWVTTFLDLPDCTLRRIQQDSDRSLSNEAPYLVVNEASIKILADVIGLTVKETIDRFRPNLVVRGIPPFLEDTAKYMFVDNFRFEVIKKCTRCEMICVNPSTGIKEPPLIVALRDFRRREKMTFGIYVKQIGDDTGEIHRNSKVNFE</sequence>
<protein>
    <recommendedName>
        <fullName evidence="2">MOSC domain-containing protein</fullName>
    </recommendedName>
</protein>
<dbReference type="InterPro" id="IPR011037">
    <property type="entry name" value="Pyrv_Knase-like_insert_dom_sf"/>
</dbReference>
<keyword evidence="1" id="KW-0501">Molybdenum cofactor biosynthesis</keyword>
<evidence type="ECO:0000313" key="3">
    <source>
        <dbReference type="EMBL" id="KAK6759842.1"/>
    </source>
</evidence>
<dbReference type="PANTHER" id="PTHR14237">
    <property type="entry name" value="MOLYBDOPTERIN COFACTOR SULFURASE MOSC"/>
    <property type="match status" value="1"/>
</dbReference>
<dbReference type="InterPro" id="IPR005303">
    <property type="entry name" value="MOCOS_middle"/>
</dbReference>
<dbReference type="InterPro" id="IPR015422">
    <property type="entry name" value="PyrdxlP-dep_Trfase_small"/>
</dbReference>
<dbReference type="SUPFAM" id="SSF50800">
    <property type="entry name" value="PK beta-barrel domain-like"/>
    <property type="match status" value="1"/>
</dbReference>
<gene>
    <name evidence="3" type="primary">Necator_chrX.g21581</name>
    <name evidence="3" type="ORF">RB195_021420</name>
</gene>
<dbReference type="Pfam" id="PF03476">
    <property type="entry name" value="MOSC_N"/>
    <property type="match status" value="1"/>
</dbReference>
<evidence type="ECO:0000313" key="4">
    <source>
        <dbReference type="Proteomes" id="UP001303046"/>
    </source>
</evidence>
<comment type="caution">
    <text evidence="3">The sequence shown here is derived from an EMBL/GenBank/DDBJ whole genome shotgun (WGS) entry which is preliminary data.</text>
</comment>
<evidence type="ECO:0000259" key="2">
    <source>
        <dbReference type="PROSITE" id="PS51340"/>
    </source>
</evidence>
<organism evidence="3 4">
    <name type="scientific">Necator americanus</name>
    <name type="common">Human hookworm</name>
    <dbReference type="NCBI Taxonomy" id="51031"/>
    <lineage>
        <taxon>Eukaryota</taxon>
        <taxon>Metazoa</taxon>
        <taxon>Ecdysozoa</taxon>
        <taxon>Nematoda</taxon>
        <taxon>Chromadorea</taxon>
        <taxon>Rhabditida</taxon>
        <taxon>Rhabditina</taxon>
        <taxon>Rhabditomorpha</taxon>
        <taxon>Strongyloidea</taxon>
        <taxon>Ancylostomatidae</taxon>
        <taxon>Bunostominae</taxon>
        <taxon>Necator</taxon>
    </lineage>
</organism>
<dbReference type="Pfam" id="PF03473">
    <property type="entry name" value="MOSC"/>
    <property type="match status" value="1"/>
</dbReference>
<evidence type="ECO:0000256" key="1">
    <source>
        <dbReference type="ARBA" id="ARBA00023150"/>
    </source>
</evidence>
<feature type="domain" description="MOSC" evidence="2">
    <location>
        <begin position="418"/>
        <end position="561"/>
    </location>
</feature>
<proteinExistence type="predicted"/>
<dbReference type="Gene3D" id="3.90.1150.10">
    <property type="entry name" value="Aspartate Aminotransferase, domain 1"/>
    <property type="match status" value="1"/>
</dbReference>
<dbReference type="InterPro" id="IPR015424">
    <property type="entry name" value="PyrdxlP-dep_Trfase"/>
</dbReference>
<reference evidence="3 4" key="1">
    <citation type="submission" date="2023-08" db="EMBL/GenBank/DDBJ databases">
        <title>A Necator americanus chromosomal reference genome.</title>
        <authorList>
            <person name="Ilik V."/>
            <person name="Petrzelkova K.J."/>
            <person name="Pardy F."/>
            <person name="Fuh T."/>
            <person name="Niatou-Singa F.S."/>
            <person name="Gouil Q."/>
            <person name="Baker L."/>
            <person name="Ritchie M.E."/>
            <person name="Jex A.R."/>
            <person name="Gazzola D."/>
            <person name="Li H."/>
            <person name="Toshio Fujiwara R."/>
            <person name="Zhan B."/>
            <person name="Aroian R.V."/>
            <person name="Pafco B."/>
            <person name="Schwarz E.M."/>
        </authorList>
    </citation>
    <scope>NUCLEOTIDE SEQUENCE [LARGE SCALE GENOMIC DNA]</scope>
    <source>
        <strain evidence="3 4">Aroian</strain>
        <tissue evidence="3">Whole animal</tissue>
    </source>
</reference>
<dbReference type="PROSITE" id="PS51340">
    <property type="entry name" value="MOSC"/>
    <property type="match status" value="1"/>
</dbReference>
<dbReference type="InterPro" id="IPR000192">
    <property type="entry name" value="Aminotrans_V_dom"/>
</dbReference>
<dbReference type="Proteomes" id="UP001303046">
    <property type="component" value="Unassembled WGS sequence"/>
</dbReference>
<name>A0ABR1EAX7_NECAM</name>